<proteinExistence type="predicted"/>
<evidence type="ECO:0000313" key="4">
    <source>
        <dbReference type="Proteomes" id="UP000285712"/>
    </source>
</evidence>
<dbReference type="VEuPathDB" id="FungiDB:H257_10455"/>
<name>A0A3R6Y8S6_APHAT</name>
<comment type="caution">
    <text evidence="2">The sequence shown here is derived from an EMBL/GenBank/DDBJ whole genome shotgun (WGS) entry which is preliminary data.</text>
</comment>
<dbReference type="Proteomes" id="UP000285712">
    <property type="component" value="Unassembled WGS sequence"/>
</dbReference>
<reference evidence="3 4" key="1">
    <citation type="submission" date="2018-08" db="EMBL/GenBank/DDBJ databases">
        <title>Aphanomyces genome sequencing and annotation.</title>
        <authorList>
            <person name="Minardi D."/>
            <person name="Oidtmann B."/>
            <person name="Van Der Giezen M."/>
            <person name="Studholme D.J."/>
        </authorList>
    </citation>
    <scope>NUCLEOTIDE SEQUENCE [LARGE SCALE GENOMIC DNA]</scope>
    <source>
        <strain evidence="2 3">Da</strain>
        <strain evidence="1 4">Sv</strain>
    </source>
</reference>
<gene>
    <name evidence="1" type="ORF">DYB35_004543</name>
    <name evidence="2" type="ORF">DYB37_006044</name>
</gene>
<evidence type="ECO:0000313" key="1">
    <source>
        <dbReference type="EMBL" id="RHY85334.1"/>
    </source>
</evidence>
<accession>A0A3R6Y8S6</accession>
<sequence>MLLAVLRRVGSRCNAPVRRLSSKTDKAQVDEKKPVSFFLAKEDTLTTRIMGSDWADRRGQPISFSMKLYWSIFGLFIVNGMYAQYTGNDEFALYHQVRQSVKDALFGKAQTNEHVFVSQVESDNSNDTATVASDEAAIVAPVVEPAAAAPLQVDVPTAVGPMAAQRSAAPLFGMLSRTGRPVLTKEQLTLELKALRDQEAKCRQELKGGSLRNVDVVVSEIHQIERSKAELKHRIKALA</sequence>
<dbReference type="EMBL" id="QUTH01002740">
    <property type="protein sequence ID" value="RHZ24198.1"/>
    <property type="molecule type" value="Genomic_DNA"/>
</dbReference>
<evidence type="ECO:0000313" key="3">
    <source>
        <dbReference type="Proteomes" id="UP000285430"/>
    </source>
</evidence>
<dbReference type="EMBL" id="QUTG01005580">
    <property type="protein sequence ID" value="RHY85334.1"/>
    <property type="molecule type" value="Genomic_DNA"/>
</dbReference>
<organism evidence="2 3">
    <name type="scientific">Aphanomyces astaci</name>
    <name type="common">Crayfish plague agent</name>
    <dbReference type="NCBI Taxonomy" id="112090"/>
    <lineage>
        <taxon>Eukaryota</taxon>
        <taxon>Sar</taxon>
        <taxon>Stramenopiles</taxon>
        <taxon>Oomycota</taxon>
        <taxon>Saprolegniomycetes</taxon>
        <taxon>Saprolegniales</taxon>
        <taxon>Verrucalvaceae</taxon>
        <taxon>Aphanomyces</taxon>
    </lineage>
</organism>
<dbReference type="Proteomes" id="UP000285430">
    <property type="component" value="Unassembled WGS sequence"/>
</dbReference>
<protein>
    <submittedName>
        <fullName evidence="2">Uncharacterized protein</fullName>
    </submittedName>
</protein>
<evidence type="ECO:0000313" key="2">
    <source>
        <dbReference type="EMBL" id="RHZ24198.1"/>
    </source>
</evidence>
<dbReference type="AlphaFoldDB" id="A0A3R6Y8S6"/>